<dbReference type="EMBL" id="CP019438">
    <property type="protein sequence ID" value="AQS50131.1"/>
    <property type="molecule type" value="Genomic_DNA"/>
</dbReference>
<keyword evidence="1" id="KW-0614">Plasmid</keyword>
<evidence type="ECO:0000313" key="2">
    <source>
        <dbReference type="Proteomes" id="UP000185622"/>
    </source>
</evidence>
<geneLocation type="plasmid" evidence="1 2">
    <name>unnamed1</name>
</geneLocation>
<name>A0ABN4XKP6_9RHOB</name>
<organism evidence="1 2">
    <name type="scientific">Thioclava nitratireducens</name>
    <dbReference type="NCBI Taxonomy" id="1915078"/>
    <lineage>
        <taxon>Bacteria</taxon>
        <taxon>Pseudomonadati</taxon>
        <taxon>Pseudomonadota</taxon>
        <taxon>Alphaproteobacteria</taxon>
        <taxon>Rhodobacterales</taxon>
        <taxon>Paracoccaceae</taxon>
        <taxon>Thioclava</taxon>
    </lineage>
</organism>
<protein>
    <recommendedName>
        <fullName evidence="3">Helix-turn-helix domain-containing protein</fullName>
    </recommendedName>
</protein>
<proteinExistence type="predicted"/>
<gene>
    <name evidence="1" type="ORF">BMG03_19665</name>
</gene>
<evidence type="ECO:0000313" key="1">
    <source>
        <dbReference type="EMBL" id="AQS50131.1"/>
    </source>
</evidence>
<sequence>MPKRSKTSDVDHASTLLSAADLLRRWQAGSDATLWRAEKDGLLLPVREGRRRGYSWETIWAFEGGQPPAGMEAAYRQRLLTSEQAAMRVPYRPSTLITKAREGTLPCRRIGTRVRFVAAEIDRWLCSWL</sequence>
<evidence type="ECO:0008006" key="3">
    <source>
        <dbReference type="Google" id="ProtNLM"/>
    </source>
</evidence>
<reference evidence="1 2" key="1">
    <citation type="submission" date="2017-01" db="EMBL/GenBank/DDBJ databases">
        <title>The complete genome sequence of a sulfur-oxidizing marine bacterium Thioclava sp. 25B10_4T.</title>
        <authorList>
            <person name="Liu Y."/>
            <person name="Lai Q."/>
            <person name="Shao Z."/>
        </authorList>
    </citation>
    <scope>NUCLEOTIDE SEQUENCE [LARGE SCALE GENOMIC DNA]</scope>
    <source>
        <strain evidence="1 2">25B10_4</strain>
        <plasmid evidence="1 2">unnamed1</plasmid>
    </source>
</reference>
<dbReference type="Proteomes" id="UP000185622">
    <property type="component" value="Plasmid unnamed1"/>
</dbReference>
<dbReference type="RefSeq" id="WP_075777540.1">
    <property type="nucleotide sequence ID" value="NZ_CP019438.1"/>
</dbReference>
<keyword evidence="2" id="KW-1185">Reference proteome</keyword>
<accession>A0ABN4XKP6</accession>